<reference evidence="1 2" key="1">
    <citation type="journal article" date="2024" name="Ann. Entomol. Soc. Am.">
        <title>Genomic analyses of the southern and eastern yellowjacket wasps (Hymenoptera: Vespidae) reveal evolutionary signatures of social life.</title>
        <authorList>
            <person name="Catto M.A."/>
            <person name="Caine P.B."/>
            <person name="Orr S.E."/>
            <person name="Hunt B.G."/>
            <person name="Goodisman M.A.D."/>
        </authorList>
    </citation>
    <scope>NUCLEOTIDE SEQUENCE [LARGE SCALE GENOMIC DNA]</scope>
    <source>
        <strain evidence="1">232</strain>
        <tissue evidence="1">Head and thorax</tissue>
    </source>
</reference>
<accession>A0ABD2CYS1</accession>
<name>A0ABD2CYS1_VESMC</name>
<dbReference type="EMBL" id="JAYRBN010000019">
    <property type="protein sequence ID" value="KAL2750278.1"/>
    <property type="molecule type" value="Genomic_DNA"/>
</dbReference>
<keyword evidence="2" id="KW-1185">Reference proteome</keyword>
<dbReference type="Proteomes" id="UP001607303">
    <property type="component" value="Unassembled WGS sequence"/>
</dbReference>
<comment type="caution">
    <text evidence="1">The sequence shown here is derived from an EMBL/GenBank/DDBJ whole genome shotgun (WGS) entry which is preliminary data.</text>
</comment>
<protein>
    <submittedName>
        <fullName evidence="1">Uncharacterized protein</fullName>
    </submittedName>
</protein>
<sequence length="108" mass="12659">MNQHAGFDRKAFPFQTSPFSLQETEYILLKGTKGKRHWLEDIIESIEKDLSKSCSSLQTEFRLKFTVYRDNSVSPGTLLNYALKIQCTFTSPRHRYTSLNKYLNYLLN</sequence>
<gene>
    <name evidence="1" type="ORF">V1477_001482</name>
</gene>
<dbReference type="AlphaFoldDB" id="A0ABD2CYS1"/>
<evidence type="ECO:0000313" key="2">
    <source>
        <dbReference type="Proteomes" id="UP001607303"/>
    </source>
</evidence>
<evidence type="ECO:0000313" key="1">
    <source>
        <dbReference type="EMBL" id="KAL2750278.1"/>
    </source>
</evidence>
<organism evidence="1 2">
    <name type="scientific">Vespula maculifrons</name>
    <name type="common">Eastern yellow jacket</name>
    <name type="synonym">Wasp</name>
    <dbReference type="NCBI Taxonomy" id="7453"/>
    <lineage>
        <taxon>Eukaryota</taxon>
        <taxon>Metazoa</taxon>
        <taxon>Ecdysozoa</taxon>
        <taxon>Arthropoda</taxon>
        <taxon>Hexapoda</taxon>
        <taxon>Insecta</taxon>
        <taxon>Pterygota</taxon>
        <taxon>Neoptera</taxon>
        <taxon>Endopterygota</taxon>
        <taxon>Hymenoptera</taxon>
        <taxon>Apocrita</taxon>
        <taxon>Aculeata</taxon>
        <taxon>Vespoidea</taxon>
        <taxon>Vespidae</taxon>
        <taxon>Vespinae</taxon>
        <taxon>Vespula</taxon>
    </lineage>
</organism>
<proteinExistence type="predicted"/>